<comment type="subcellular location">
    <subcellularLocation>
        <location evidence="1">Cytoplasm</location>
    </subcellularLocation>
</comment>
<sequence>MINAFLIDDHAVLRDGLKNILELEPDIKVVGEAISGEGILENLKLIHSDIILLDINMPGKNGLEVLKELKATYPEKKILILTMFSQEEYFYHAIELGTDGYLLKDAPSSYVIDAIRAIYKGESFIHPLMTKKLLNLHQQKSKIKDDYELTSREKEVLQHLVEGLSNKEIAEKLYITDKTVKIHVSKIFRKLNVKSRSQVIIYAVQHKLIPLPPYVK</sequence>
<evidence type="ECO:0000313" key="10">
    <source>
        <dbReference type="Proteomes" id="UP001589854"/>
    </source>
</evidence>
<dbReference type="SUPFAM" id="SSF52172">
    <property type="entry name" value="CheY-like"/>
    <property type="match status" value="1"/>
</dbReference>
<keyword evidence="5" id="KW-0804">Transcription</keyword>
<keyword evidence="10" id="KW-1185">Reference proteome</keyword>
<organism evidence="9 10">
    <name type="scientific">Metabacillus herbersteinensis</name>
    <dbReference type="NCBI Taxonomy" id="283816"/>
    <lineage>
        <taxon>Bacteria</taxon>
        <taxon>Bacillati</taxon>
        <taxon>Bacillota</taxon>
        <taxon>Bacilli</taxon>
        <taxon>Bacillales</taxon>
        <taxon>Bacillaceae</taxon>
        <taxon>Metabacillus</taxon>
    </lineage>
</organism>
<dbReference type="InterPro" id="IPR058245">
    <property type="entry name" value="NreC/VraR/RcsB-like_REC"/>
</dbReference>
<dbReference type="Gene3D" id="3.40.50.2300">
    <property type="match status" value="1"/>
</dbReference>
<evidence type="ECO:0000256" key="6">
    <source>
        <dbReference type="PROSITE-ProRule" id="PRU00169"/>
    </source>
</evidence>
<evidence type="ECO:0000256" key="1">
    <source>
        <dbReference type="ARBA" id="ARBA00004496"/>
    </source>
</evidence>
<dbReference type="CDD" id="cd06170">
    <property type="entry name" value="LuxR_C_like"/>
    <property type="match status" value="1"/>
</dbReference>
<dbReference type="SUPFAM" id="SSF46894">
    <property type="entry name" value="C-terminal effector domain of the bipartite response regulators"/>
    <property type="match status" value="1"/>
</dbReference>
<feature type="domain" description="Response regulatory" evidence="8">
    <location>
        <begin position="3"/>
        <end position="119"/>
    </location>
</feature>
<gene>
    <name evidence="9" type="ORF">ACFFIX_16600</name>
</gene>
<keyword evidence="3" id="KW-0805">Transcription regulation</keyword>
<feature type="modified residue" description="4-aspartylphosphate" evidence="6">
    <location>
        <position position="54"/>
    </location>
</feature>
<dbReference type="PROSITE" id="PS50043">
    <property type="entry name" value="HTH_LUXR_2"/>
    <property type="match status" value="1"/>
</dbReference>
<evidence type="ECO:0000259" key="7">
    <source>
        <dbReference type="PROSITE" id="PS50043"/>
    </source>
</evidence>
<accession>A0ABV6GH85</accession>
<dbReference type="Pfam" id="PF00196">
    <property type="entry name" value="GerE"/>
    <property type="match status" value="1"/>
</dbReference>
<dbReference type="Pfam" id="PF00072">
    <property type="entry name" value="Response_reg"/>
    <property type="match status" value="1"/>
</dbReference>
<name>A0ABV6GH85_9BACI</name>
<dbReference type="InterPro" id="IPR011006">
    <property type="entry name" value="CheY-like_superfamily"/>
</dbReference>
<dbReference type="SMART" id="SM00448">
    <property type="entry name" value="REC"/>
    <property type="match status" value="1"/>
</dbReference>
<evidence type="ECO:0000256" key="5">
    <source>
        <dbReference type="ARBA" id="ARBA00023163"/>
    </source>
</evidence>
<dbReference type="PROSITE" id="PS50110">
    <property type="entry name" value="RESPONSE_REGULATORY"/>
    <property type="match status" value="1"/>
</dbReference>
<keyword evidence="2 6" id="KW-0597">Phosphoprotein</keyword>
<evidence type="ECO:0000256" key="3">
    <source>
        <dbReference type="ARBA" id="ARBA00023015"/>
    </source>
</evidence>
<evidence type="ECO:0000259" key="8">
    <source>
        <dbReference type="PROSITE" id="PS50110"/>
    </source>
</evidence>
<keyword evidence="4" id="KW-0238">DNA-binding</keyword>
<evidence type="ECO:0000313" key="9">
    <source>
        <dbReference type="EMBL" id="MFC0273047.1"/>
    </source>
</evidence>
<protein>
    <submittedName>
        <fullName evidence="9">Response regulator</fullName>
    </submittedName>
</protein>
<proteinExistence type="predicted"/>
<feature type="domain" description="HTH luxR-type" evidence="7">
    <location>
        <begin position="142"/>
        <end position="207"/>
    </location>
</feature>
<reference evidence="9 10" key="1">
    <citation type="submission" date="2024-09" db="EMBL/GenBank/DDBJ databases">
        <authorList>
            <person name="Sun Q."/>
            <person name="Mori K."/>
        </authorList>
    </citation>
    <scope>NUCLEOTIDE SEQUENCE [LARGE SCALE GENOMIC DNA]</scope>
    <source>
        <strain evidence="9 10">CCM 7228</strain>
    </source>
</reference>
<evidence type="ECO:0000256" key="4">
    <source>
        <dbReference type="ARBA" id="ARBA00023125"/>
    </source>
</evidence>
<comment type="caution">
    <text evidence="9">The sequence shown here is derived from an EMBL/GenBank/DDBJ whole genome shotgun (WGS) entry which is preliminary data.</text>
</comment>
<dbReference type="Proteomes" id="UP001589854">
    <property type="component" value="Unassembled WGS sequence"/>
</dbReference>
<dbReference type="PANTHER" id="PTHR43214">
    <property type="entry name" value="TWO-COMPONENT RESPONSE REGULATOR"/>
    <property type="match status" value="1"/>
</dbReference>
<dbReference type="InterPro" id="IPR016032">
    <property type="entry name" value="Sig_transdc_resp-reg_C-effctor"/>
</dbReference>
<dbReference type="InterPro" id="IPR039420">
    <property type="entry name" value="WalR-like"/>
</dbReference>
<dbReference type="SMART" id="SM00421">
    <property type="entry name" value="HTH_LUXR"/>
    <property type="match status" value="1"/>
</dbReference>
<dbReference type="RefSeq" id="WP_378935958.1">
    <property type="nucleotide sequence ID" value="NZ_JBHLVO010000015.1"/>
</dbReference>
<dbReference type="PRINTS" id="PR00038">
    <property type="entry name" value="HTHLUXR"/>
</dbReference>
<dbReference type="CDD" id="cd17535">
    <property type="entry name" value="REC_NarL-like"/>
    <property type="match status" value="1"/>
</dbReference>
<dbReference type="InterPro" id="IPR001789">
    <property type="entry name" value="Sig_transdc_resp-reg_receiver"/>
</dbReference>
<dbReference type="PANTHER" id="PTHR43214:SF43">
    <property type="entry name" value="TWO-COMPONENT RESPONSE REGULATOR"/>
    <property type="match status" value="1"/>
</dbReference>
<dbReference type="InterPro" id="IPR000792">
    <property type="entry name" value="Tscrpt_reg_LuxR_C"/>
</dbReference>
<evidence type="ECO:0000256" key="2">
    <source>
        <dbReference type="ARBA" id="ARBA00022553"/>
    </source>
</evidence>
<dbReference type="EMBL" id="JBHLVO010000015">
    <property type="protein sequence ID" value="MFC0273047.1"/>
    <property type="molecule type" value="Genomic_DNA"/>
</dbReference>